<reference evidence="6 8" key="1">
    <citation type="submission" date="2019-09" db="EMBL/GenBank/DDBJ databases">
        <authorList>
            <person name="Khan S.A."/>
            <person name="Jeon C.O."/>
            <person name="Chun B.H."/>
            <person name="Jeong S.E."/>
        </authorList>
    </citation>
    <scope>NUCLEOTIDE SEQUENCE [LARGE SCALE GENOMIC DNA]</scope>
    <source>
        <strain evidence="6 8">KCTC 42508</strain>
    </source>
</reference>
<feature type="domain" description="RNA polymerase sigma factor 70 region 4 type 2" evidence="5">
    <location>
        <begin position="139"/>
        <end position="190"/>
    </location>
</feature>
<dbReference type="Gene3D" id="1.10.1740.10">
    <property type="match status" value="1"/>
</dbReference>
<evidence type="ECO:0000259" key="5">
    <source>
        <dbReference type="Pfam" id="PF08281"/>
    </source>
</evidence>
<dbReference type="GO" id="GO:0006352">
    <property type="term" value="P:DNA-templated transcription initiation"/>
    <property type="evidence" value="ECO:0007669"/>
    <property type="project" value="InterPro"/>
</dbReference>
<dbReference type="GO" id="GO:0016987">
    <property type="term" value="F:sigma factor activity"/>
    <property type="evidence" value="ECO:0007669"/>
    <property type="project" value="UniProtKB-KW"/>
</dbReference>
<dbReference type="SUPFAM" id="SSF88946">
    <property type="entry name" value="Sigma2 domain of RNA polymerase sigma factors"/>
    <property type="match status" value="1"/>
</dbReference>
<dbReference type="Proteomes" id="UP001343698">
    <property type="component" value="Unassembled WGS sequence"/>
</dbReference>
<keyword evidence="3" id="KW-0731">Sigma factor</keyword>
<dbReference type="AlphaFoldDB" id="A0A5B2U1F6"/>
<protein>
    <submittedName>
        <fullName evidence="6">Sigma-70 family RNA polymerase sigma factor</fullName>
    </submittedName>
</protein>
<accession>A0A5B2U1F6</accession>
<dbReference type="SUPFAM" id="SSF88659">
    <property type="entry name" value="Sigma3 and sigma4 domains of RNA polymerase sigma factors"/>
    <property type="match status" value="1"/>
</dbReference>
<dbReference type="InterPro" id="IPR014284">
    <property type="entry name" value="RNA_pol_sigma-70_dom"/>
</dbReference>
<comment type="similarity">
    <text evidence="1">Belongs to the sigma-70 factor family. ECF subfamily.</text>
</comment>
<evidence type="ECO:0000313" key="9">
    <source>
        <dbReference type="Proteomes" id="UP001343698"/>
    </source>
</evidence>
<proteinExistence type="inferred from homology"/>
<dbReference type="GO" id="GO:0003677">
    <property type="term" value="F:DNA binding"/>
    <property type="evidence" value="ECO:0007669"/>
    <property type="project" value="InterPro"/>
</dbReference>
<evidence type="ECO:0000256" key="3">
    <source>
        <dbReference type="ARBA" id="ARBA00023082"/>
    </source>
</evidence>
<keyword evidence="2" id="KW-0805">Transcription regulation</keyword>
<dbReference type="InterPro" id="IPR013324">
    <property type="entry name" value="RNA_pol_sigma_r3/r4-like"/>
</dbReference>
<dbReference type="PANTHER" id="PTHR43133">
    <property type="entry name" value="RNA POLYMERASE ECF-TYPE SIGMA FACTO"/>
    <property type="match status" value="1"/>
</dbReference>
<evidence type="ECO:0000256" key="1">
    <source>
        <dbReference type="ARBA" id="ARBA00010641"/>
    </source>
</evidence>
<evidence type="ECO:0000313" key="8">
    <source>
        <dbReference type="Proteomes" id="UP000323188"/>
    </source>
</evidence>
<dbReference type="InterPro" id="IPR013325">
    <property type="entry name" value="RNA_pol_sigma_r2"/>
</dbReference>
<dbReference type="RefSeq" id="WP_154918388.1">
    <property type="nucleotide sequence ID" value="NZ_JAZDDF010000001.1"/>
</dbReference>
<evidence type="ECO:0000313" key="6">
    <source>
        <dbReference type="EMBL" id="KAA2219885.1"/>
    </source>
</evidence>
<dbReference type="InterPro" id="IPR013249">
    <property type="entry name" value="RNA_pol_sigma70_r4_t2"/>
</dbReference>
<reference evidence="7 9" key="2">
    <citation type="submission" date="2024-01" db="EMBL/GenBank/DDBJ databases">
        <title>Maribacter spp. originated from different algae showed divergent polysaccharides utilization ability.</title>
        <authorList>
            <person name="Wang H."/>
            <person name="Wu Y."/>
        </authorList>
    </citation>
    <scope>NUCLEOTIDE SEQUENCE [LARGE SCALE GENOMIC DNA]</scope>
    <source>
        <strain evidence="7 9">KPT27_14</strain>
    </source>
</reference>
<dbReference type="EMBL" id="VUOE01000001">
    <property type="protein sequence ID" value="KAA2219885.1"/>
    <property type="molecule type" value="Genomic_DNA"/>
</dbReference>
<keyword evidence="9" id="KW-1185">Reference proteome</keyword>
<dbReference type="Pfam" id="PF08281">
    <property type="entry name" value="Sigma70_r4_2"/>
    <property type="match status" value="1"/>
</dbReference>
<name>A0A5B2U1F6_9FLAO</name>
<sequence length="199" mass="23526">MEKAEKIENIENLAEKEAWRDLRKGDINALGELYDLFVDKLFYIGMNIIRDREIVKDQIHDLFLDFYKTHKNLSDVNNIQGYIITCYKRRLYKENTLKVKHVNINWESKSNVFPNDLKLVSSHEDEIISSEIVNERNNKLAKKLSNLTEHQKNILEMRFTQNLSYEEIATCFNLSVSSARTLLYRTIKTLRNSAFTILF</sequence>
<comment type="caution">
    <text evidence="6">The sequence shown here is derived from an EMBL/GenBank/DDBJ whole genome shotgun (WGS) entry which is preliminary data.</text>
</comment>
<evidence type="ECO:0000313" key="7">
    <source>
        <dbReference type="EMBL" id="MEE1971997.1"/>
    </source>
</evidence>
<dbReference type="Proteomes" id="UP000323188">
    <property type="component" value="Unassembled WGS sequence"/>
</dbReference>
<keyword evidence="4" id="KW-0804">Transcription</keyword>
<evidence type="ECO:0000256" key="2">
    <source>
        <dbReference type="ARBA" id="ARBA00023015"/>
    </source>
</evidence>
<gene>
    <name evidence="6" type="ORF">F0361_09945</name>
    <name evidence="7" type="ORF">V1H85_06040</name>
</gene>
<evidence type="ECO:0000256" key="4">
    <source>
        <dbReference type="ARBA" id="ARBA00023163"/>
    </source>
</evidence>
<dbReference type="PANTHER" id="PTHR43133:SF46">
    <property type="entry name" value="RNA POLYMERASE SIGMA-70 FACTOR ECF SUBFAMILY"/>
    <property type="match status" value="1"/>
</dbReference>
<dbReference type="CDD" id="cd06171">
    <property type="entry name" value="Sigma70_r4"/>
    <property type="match status" value="1"/>
</dbReference>
<organism evidence="6 8">
    <name type="scientific">Maribacter flavus</name>
    <dbReference type="NCBI Taxonomy" id="1658664"/>
    <lineage>
        <taxon>Bacteria</taxon>
        <taxon>Pseudomonadati</taxon>
        <taxon>Bacteroidota</taxon>
        <taxon>Flavobacteriia</taxon>
        <taxon>Flavobacteriales</taxon>
        <taxon>Flavobacteriaceae</taxon>
        <taxon>Maribacter</taxon>
    </lineage>
</organism>
<dbReference type="Gene3D" id="1.10.10.10">
    <property type="entry name" value="Winged helix-like DNA-binding domain superfamily/Winged helix DNA-binding domain"/>
    <property type="match status" value="1"/>
</dbReference>
<dbReference type="InterPro" id="IPR036388">
    <property type="entry name" value="WH-like_DNA-bd_sf"/>
</dbReference>
<dbReference type="NCBIfam" id="TIGR02937">
    <property type="entry name" value="sigma70-ECF"/>
    <property type="match status" value="1"/>
</dbReference>
<dbReference type="InterPro" id="IPR039425">
    <property type="entry name" value="RNA_pol_sigma-70-like"/>
</dbReference>
<dbReference type="EMBL" id="JAZDDF010000001">
    <property type="protein sequence ID" value="MEE1971997.1"/>
    <property type="molecule type" value="Genomic_DNA"/>
</dbReference>